<evidence type="ECO:0000256" key="1">
    <source>
        <dbReference type="ARBA" id="ARBA00022485"/>
    </source>
</evidence>
<dbReference type="Proteomes" id="UP000043316">
    <property type="component" value="Unassembled WGS sequence"/>
</dbReference>
<protein>
    <submittedName>
        <fullName evidence="6">Putative iron-sulfur protein</fullName>
    </submittedName>
</protein>
<dbReference type="InterPro" id="IPR017900">
    <property type="entry name" value="4Fe4S_Fe_S_CS"/>
</dbReference>
<sequence>MIKDERYYKAYMESRTISRRGLFRGLLKSAQPLDVHSSTLPATTAIRPPGAAAEHLFLQRCTGCRACADACSESLIVVVNQRPELDFSTQYCRRCHACNRVCQTGALSPSSYVIAARPVVKNTCQNSYLYCDSCADYCEKHALQWQTQQPPILIDDLCDGCGECTFRCPAVALEMQLIEQK</sequence>
<keyword evidence="4" id="KW-0411">Iron-sulfur</keyword>
<accession>A0A0H5LXK8</accession>
<name>A0A0H5LXK8_YERIN</name>
<evidence type="ECO:0000313" key="6">
    <source>
        <dbReference type="EMBL" id="CRY55913.1"/>
    </source>
</evidence>
<dbReference type="EMBL" id="CWJI01000009">
    <property type="protein sequence ID" value="CRY55913.1"/>
    <property type="molecule type" value="Genomic_DNA"/>
</dbReference>
<dbReference type="SUPFAM" id="SSF54862">
    <property type="entry name" value="4Fe-4S ferredoxins"/>
    <property type="match status" value="1"/>
</dbReference>
<evidence type="ECO:0000259" key="5">
    <source>
        <dbReference type="PROSITE" id="PS51379"/>
    </source>
</evidence>
<keyword evidence="2" id="KW-0479">Metal-binding</keyword>
<dbReference type="GO" id="GO:0051539">
    <property type="term" value="F:4 iron, 4 sulfur cluster binding"/>
    <property type="evidence" value="ECO:0007669"/>
    <property type="project" value="UniProtKB-KW"/>
</dbReference>
<feature type="domain" description="4Fe-4S ferredoxin-type" evidence="5">
    <location>
        <begin position="149"/>
        <end position="178"/>
    </location>
</feature>
<gene>
    <name evidence="6" type="ORF">ERS008476_02930</name>
</gene>
<proteinExistence type="predicted"/>
<evidence type="ECO:0000256" key="4">
    <source>
        <dbReference type="ARBA" id="ARBA00023014"/>
    </source>
</evidence>
<dbReference type="PANTHER" id="PTHR43687:SF1">
    <property type="entry name" value="FERREDOXIN III"/>
    <property type="match status" value="1"/>
</dbReference>
<keyword evidence="1" id="KW-0004">4Fe-4S</keyword>
<evidence type="ECO:0000256" key="2">
    <source>
        <dbReference type="ARBA" id="ARBA00022723"/>
    </source>
</evidence>
<evidence type="ECO:0000256" key="3">
    <source>
        <dbReference type="ARBA" id="ARBA00023004"/>
    </source>
</evidence>
<dbReference type="InterPro" id="IPR017896">
    <property type="entry name" value="4Fe4S_Fe-S-bd"/>
</dbReference>
<dbReference type="Pfam" id="PF13187">
    <property type="entry name" value="Fer4_9"/>
    <property type="match status" value="1"/>
</dbReference>
<dbReference type="GO" id="GO:0046872">
    <property type="term" value="F:metal ion binding"/>
    <property type="evidence" value="ECO:0007669"/>
    <property type="project" value="UniProtKB-KW"/>
</dbReference>
<organism evidence="6 7">
    <name type="scientific">Yersinia intermedia</name>
    <dbReference type="NCBI Taxonomy" id="631"/>
    <lineage>
        <taxon>Bacteria</taxon>
        <taxon>Pseudomonadati</taxon>
        <taxon>Pseudomonadota</taxon>
        <taxon>Gammaproteobacteria</taxon>
        <taxon>Enterobacterales</taxon>
        <taxon>Yersiniaceae</taxon>
        <taxon>Yersinia</taxon>
    </lineage>
</organism>
<keyword evidence="3" id="KW-0408">Iron</keyword>
<dbReference type="Gene3D" id="3.30.70.20">
    <property type="match status" value="2"/>
</dbReference>
<feature type="domain" description="4Fe-4S ferredoxin-type" evidence="5">
    <location>
        <begin position="52"/>
        <end position="80"/>
    </location>
</feature>
<evidence type="ECO:0000313" key="7">
    <source>
        <dbReference type="Proteomes" id="UP000043316"/>
    </source>
</evidence>
<reference evidence="7" key="1">
    <citation type="submission" date="2015-03" db="EMBL/GenBank/DDBJ databases">
        <authorList>
            <consortium name="Pathogen Informatics"/>
        </authorList>
    </citation>
    <scope>NUCLEOTIDE SEQUENCE [LARGE SCALE GENOMIC DNA]</scope>
    <source>
        <strain evidence="7">R148</strain>
    </source>
</reference>
<dbReference type="PANTHER" id="PTHR43687">
    <property type="entry name" value="ADENYLYLSULFATE REDUCTASE, BETA SUBUNIT"/>
    <property type="match status" value="1"/>
</dbReference>
<feature type="domain" description="4Fe-4S ferredoxin-type" evidence="5">
    <location>
        <begin position="81"/>
        <end position="112"/>
    </location>
</feature>
<dbReference type="PROSITE" id="PS51379">
    <property type="entry name" value="4FE4S_FER_2"/>
    <property type="match status" value="3"/>
</dbReference>
<dbReference type="RefSeq" id="WP_053009910.1">
    <property type="nucleotide sequence ID" value="NZ_CWJI01000009.1"/>
</dbReference>
<dbReference type="AlphaFoldDB" id="A0A0H5LXK8"/>
<dbReference type="InterPro" id="IPR050572">
    <property type="entry name" value="Fe-S_Ferredoxin"/>
</dbReference>
<dbReference type="PROSITE" id="PS00198">
    <property type="entry name" value="4FE4S_FER_1"/>
    <property type="match status" value="1"/>
</dbReference>